<dbReference type="PANTHER" id="PTHR46470:SF2">
    <property type="entry name" value="GLYCERALDEHYDE 3-PHOSPHATE PHOSPHATASE"/>
    <property type="match status" value="1"/>
</dbReference>
<dbReference type="EMBL" id="DVFO01000087">
    <property type="protein sequence ID" value="HIQ61512.1"/>
    <property type="molecule type" value="Genomic_DNA"/>
</dbReference>
<dbReference type="SFLD" id="SFLDS00003">
    <property type="entry name" value="Haloacid_Dehalogenase"/>
    <property type="match status" value="1"/>
</dbReference>
<dbReference type="InterPro" id="IPR051400">
    <property type="entry name" value="HAD-like_hydrolase"/>
</dbReference>
<organism evidence="5 6">
    <name type="scientific">Candidatus Enterenecus faecium</name>
    <dbReference type="NCBI Taxonomy" id="2840780"/>
    <lineage>
        <taxon>Bacteria</taxon>
        <taxon>Bacillati</taxon>
        <taxon>Bacillota</taxon>
        <taxon>Clostridia</taxon>
        <taxon>Eubacteriales</taxon>
        <taxon>Candidatus Enterenecus</taxon>
    </lineage>
</organism>
<keyword evidence="2" id="KW-0479">Metal-binding</keyword>
<name>A0A9D0YT93_9FIRM</name>
<reference evidence="5" key="2">
    <citation type="journal article" date="2021" name="PeerJ">
        <title>Extensive microbial diversity within the chicken gut microbiome revealed by metagenomics and culture.</title>
        <authorList>
            <person name="Gilroy R."/>
            <person name="Ravi A."/>
            <person name="Getino M."/>
            <person name="Pursley I."/>
            <person name="Horton D.L."/>
            <person name="Alikhan N.F."/>
            <person name="Baker D."/>
            <person name="Gharbi K."/>
            <person name="Hall N."/>
            <person name="Watson M."/>
            <person name="Adriaenssens E.M."/>
            <person name="Foster-Nyarko E."/>
            <person name="Jarju S."/>
            <person name="Secka A."/>
            <person name="Antonio M."/>
            <person name="Oren A."/>
            <person name="Chaudhuri R.R."/>
            <person name="La Ragione R."/>
            <person name="Hildebrand F."/>
            <person name="Pallen M.J."/>
        </authorList>
    </citation>
    <scope>NUCLEOTIDE SEQUENCE</scope>
    <source>
        <strain evidence="5">ChiGjej2B2-12916</strain>
    </source>
</reference>
<evidence type="ECO:0000256" key="3">
    <source>
        <dbReference type="ARBA" id="ARBA00022801"/>
    </source>
</evidence>
<accession>A0A9D0YT93</accession>
<comment type="cofactor">
    <cofactor evidence="1">
        <name>Mg(2+)</name>
        <dbReference type="ChEBI" id="CHEBI:18420"/>
    </cofactor>
</comment>
<dbReference type="Proteomes" id="UP000886879">
    <property type="component" value="Unassembled WGS sequence"/>
</dbReference>
<evidence type="ECO:0000256" key="1">
    <source>
        <dbReference type="ARBA" id="ARBA00001946"/>
    </source>
</evidence>
<evidence type="ECO:0000256" key="4">
    <source>
        <dbReference type="ARBA" id="ARBA00022842"/>
    </source>
</evidence>
<dbReference type="SFLD" id="SFLDG01129">
    <property type="entry name" value="C1.5:_HAD__Beta-PGM__Phosphata"/>
    <property type="match status" value="1"/>
</dbReference>
<dbReference type="Gene3D" id="3.40.50.1000">
    <property type="entry name" value="HAD superfamily/HAD-like"/>
    <property type="match status" value="1"/>
</dbReference>
<dbReference type="InterPro" id="IPR036412">
    <property type="entry name" value="HAD-like_sf"/>
</dbReference>
<protein>
    <submittedName>
        <fullName evidence="5">HAD-IA family hydrolase</fullName>
    </submittedName>
</protein>
<dbReference type="InterPro" id="IPR006439">
    <property type="entry name" value="HAD-SF_hydro_IA"/>
</dbReference>
<dbReference type="NCBIfam" id="TIGR01549">
    <property type="entry name" value="HAD-SF-IA-v1"/>
    <property type="match status" value="1"/>
</dbReference>
<proteinExistence type="predicted"/>
<dbReference type="PRINTS" id="PR00413">
    <property type="entry name" value="HADHALOGNASE"/>
</dbReference>
<dbReference type="GO" id="GO:0044281">
    <property type="term" value="P:small molecule metabolic process"/>
    <property type="evidence" value="ECO:0007669"/>
    <property type="project" value="UniProtKB-ARBA"/>
</dbReference>
<sequence>MIQAVIFDIDNTLYDYDAAHAVAFQALTEYAKHTLGVDPETFEALHQRANQLLQARTGGDCAAIHNRLLRYQILLEELGKPILHAPVMERLYWNTLIDAAVPSPGAWDCLEQLRQAGLRLGVGTDMTADWQYAKLERLNLLPLLDFVVTSEEVTQEKPGARFFQLCREKAGCPASACVFVGDNRSKDVEGAKRAGMRPVWYRPHSGPDAPLLVDSVLEVRRLDHLSDYLLSLPGANHEKEDVS</sequence>
<evidence type="ECO:0000313" key="6">
    <source>
        <dbReference type="Proteomes" id="UP000886879"/>
    </source>
</evidence>
<keyword evidence="4" id="KW-0460">Magnesium</keyword>
<comment type="caution">
    <text evidence="5">The sequence shown here is derived from an EMBL/GenBank/DDBJ whole genome shotgun (WGS) entry which is preliminary data.</text>
</comment>
<evidence type="ECO:0000313" key="5">
    <source>
        <dbReference type="EMBL" id="HIQ61512.1"/>
    </source>
</evidence>
<dbReference type="GO" id="GO:0046872">
    <property type="term" value="F:metal ion binding"/>
    <property type="evidence" value="ECO:0007669"/>
    <property type="project" value="UniProtKB-KW"/>
</dbReference>
<keyword evidence="3 5" id="KW-0378">Hydrolase</keyword>
<gene>
    <name evidence="5" type="ORF">IAD31_07985</name>
</gene>
<dbReference type="SUPFAM" id="SSF56784">
    <property type="entry name" value="HAD-like"/>
    <property type="match status" value="1"/>
</dbReference>
<dbReference type="InterPro" id="IPR023214">
    <property type="entry name" value="HAD_sf"/>
</dbReference>
<dbReference type="AlphaFoldDB" id="A0A9D0YT93"/>
<dbReference type="GO" id="GO:0016791">
    <property type="term" value="F:phosphatase activity"/>
    <property type="evidence" value="ECO:0007669"/>
    <property type="project" value="TreeGrafter"/>
</dbReference>
<reference evidence="5" key="1">
    <citation type="submission" date="2020-10" db="EMBL/GenBank/DDBJ databases">
        <authorList>
            <person name="Gilroy R."/>
        </authorList>
    </citation>
    <scope>NUCLEOTIDE SEQUENCE</scope>
    <source>
        <strain evidence="5">ChiGjej2B2-12916</strain>
    </source>
</reference>
<dbReference type="PANTHER" id="PTHR46470">
    <property type="entry name" value="N-ACYLNEURAMINATE-9-PHOSPHATASE"/>
    <property type="match status" value="1"/>
</dbReference>
<evidence type="ECO:0000256" key="2">
    <source>
        <dbReference type="ARBA" id="ARBA00022723"/>
    </source>
</evidence>
<dbReference type="Pfam" id="PF00702">
    <property type="entry name" value="Hydrolase"/>
    <property type="match status" value="1"/>
</dbReference>
<dbReference type="Gene3D" id="1.10.150.520">
    <property type="match status" value="1"/>
</dbReference>